<feature type="binding site" evidence="10">
    <location>
        <position position="304"/>
    </location>
    <ligand>
        <name>substrate</name>
    </ligand>
</feature>
<comment type="cofactor">
    <cofactor evidence="10">
        <name>Mn(2+)</name>
        <dbReference type="ChEBI" id="CHEBI:29035"/>
    </cofactor>
    <text evidence="10">Binds 1 Mn(2+) ion per subunit.</text>
</comment>
<dbReference type="FunCoup" id="A0A7G1G956">
    <property type="interactions" value="161"/>
</dbReference>
<accession>A0A7G1G956</accession>
<dbReference type="EC" id="4.1.1.49" evidence="3 10"/>
<keyword evidence="11" id="KW-0808">Transferase</keyword>
<dbReference type="RefSeq" id="WP_190614845.1">
    <property type="nucleotide sequence ID" value="NZ_AP018712.1"/>
</dbReference>
<dbReference type="InParanoid" id="A0A7G1G956"/>
<feature type="binding site" evidence="10">
    <location>
        <begin position="219"/>
        <end position="227"/>
    </location>
    <ligand>
        <name>ATP</name>
        <dbReference type="ChEBI" id="CHEBI:30616"/>
    </ligand>
</feature>
<evidence type="ECO:0000256" key="8">
    <source>
        <dbReference type="ARBA" id="ARBA00023239"/>
    </source>
</evidence>
<feature type="binding site" evidence="10">
    <location>
        <position position="304"/>
    </location>
    <ligand>
        <name>ATP</name>
        <dbReference type="ChEBI" id="CHEBI:30616"/>
    </ligand>
</feature>
<dbReference type="Proteomes" id="UP000516361">
    <property type="component" value="Chromosome"/>
</dbReference>
<keyword evidence="7 10" id="KW-0067">ATP-binding</keyword>
<comment type="catalytic activity">
    <reaction evidence="9 10">
        <text>oxaloacetate + ATP = phosphoenolpyruvate + ADP + CO2</text>
        <dbReference type="Rhea" id="RHEA:18617"/>
        <dbReference type="ChEBI" id="CHEBI:16452"/>
        <dbReference type="ChEBI" id="CHEBI:16526"/>
        <dbReference type="ChEBI" id="CHEBI:30616"/>
        <dbReference type="ChEBI" id="CHEBI:58702"/>
        <dbReference type="ChEBI" id="CHEBI:456216"/>
        <dbReference type="EC" id="4.1.1.49"/>
    </reaction>
</comment>
<dbReference type="GO" id="GO:0006094">
    <property type="term" value="P:gluconeogenesis"/>
    <property type="evidence" value="ECO:0007669"/>
    <property type="project" value="UniProtKB-UniRule"/>
</dbReference>
<comment type="pathway">
    <text evidence="1 10">Carbohydrate biosynthesis; gluconeogenesis.</text>
</comment>
<evidence type="ECO:0000256" key="5">
    <source>
        <dbReference type="ARBA" id="ARBA00022741"/>
    </source>
</evidence>
<name>A0A7G1G956_9BACT</name>
<dbReference type="Gene3D" id="2.170.8.10">
    <property type="entry name" value="Phosphoenolpyruvate Carboxykinase, domain 2"/>
    <property type="match status" value="1"/>
</dbReference>
<dbReference type="InterPro" id="IPR001272">
    <property type="entry name" value="PEP_carboxykinase_ATP"/>
</dbReference>
<keyword evidence="10" id="KW-0963">Cytoplasm</keyword>
<dbReference type="Pfam" id="PF01293">
    <property type="entry name" value="PEPCK_ATP"/>
    <property type="match status" value="1"/>
</dbReference>
<dbReference type="GO" id="GO:0005829">
    <property type="term" value="C:cytosol"/>
    <property type="evidence" value="ECO:0007669"/>
    <property type="project" value="TreeGrafter"/>
</dbReference>
<keyword evidence="4 10" id="KW-0312">Gluconeogenesis</keyword>
<keyword evidence="8 10" id="KW-0456">Lyase</keyword>
<dbReference type="InterPro" id="IPR008210">
    <property type="entry name" value="PEP_carboxykinase_N"/>
</dbReference>
<comment type="similarity">
    <text evidence="2 10">Belongs to the phosphoenolpyruvate carboxykinase (ATP) family.</text>
</comment>
<evidence type="ECO:0000256" key="9">
    <source>
        <dbReference type="ARBA" id="ARBA00047371"/>
    </source>
</evidence>
<reference evidence="11 12" key="1">
    <citation type="submission" date="2018-06" db="EMBL/GenBank/DDBJ databases">
        <title>Genome sequencing of Oceanotoga sp. sy52.</title>
        <authorList>
            <person name="Mori K."/>
        </authorList>
    </citation>
    <scope>NUCLEOTIDE SEQUENCE [LARGE SCALE GENOMIC DNA]</scope>
    <source>
        <strain evidence="12">sy52</strain>
    </source>
</reference>
<feature type="binding site" evidence="10">
    <location>
        <position position="430"/>
    </location>
    <ligand>
        <name>ATP</name>
        <dbReference type="ChEBI" id="CHEBI:30616"/>
    </ligand>
</feature>
<proteinExistence type="inferred from homology"/>
<dbReference type="Gene3D" id="3.90.228.20">
    <property type="match status" value="1"/>
</dbReference>
<dbReference type="HAMAP" id="MF_00453">
    <property type="entry name" value="PEPCK_ATP"/>
    <property type="match status" value="1"/>
</dbReference>
<feature type="binding site" evidence="10">
    <location>
        <position position="44"/>
    </location>
    <ligand>
        <name>substrate</name>
    </ligand>
</feature>
<evidence type="ECO:0000313" key="11">
    <source>
        <dbReference type="EMBL" id="BBE31986.1"/>
    </source>
</evidence>
<keyword evidence="11" id="KW-0418">Kinase</keyword>
<keyword evidence="11" id="KW-0670">Pyruvate</keyword>
<dbReference type="AlphaFoldDB" id="A0A7G1G956"/>
<dbReference type="PIRSF" id="PIRSF006294">
    <property type="entry name" value="PEP_crbxkin"/>
    <property type="match status" value="1"/>
</dbReference>
<evidence type="ECO:0000256" key="2">
    <source>
        <dbReference type="ARBA" id="ARBA00006052"/>
    </source>
</evidence>
<dbReference type="SUPFAM" id="SSF53795">
    <property type="entry name" value="PEP carboxykinase-like"/>
    <property type="match status" value="1"/>
</dbReference>
<keyword evidence="10" id="KW-0479">Metal-binding</keyword>
<sequence>MLSTKIVHVNSSRAYLIEQAIKKGEAKLLSNGTINTITEPYTGRSPRDKFVVIDEITKDKINWNSINQPFSKYKYVDLRNDLKEHIENTEEIYIENGYAGAEERYKLKVKIITTSPIQALTFKNLVINAKEDFKESDMNIYSSPEFSADKKLHGTNSDAFIILNPTDHEVIIGKTRYAGEIKKSIFSYMNYFLPLHGIFSMHCSANTDLNGENPALFFGLSGTGKTTLSLDENRLMVGDDEHGWHDEGIFNIEGGSYAKIIGVSEDNGKEIYDTLKFGVFTENVVHSDKRLPDYLDSSITENTRASIPLSFFGNTVKKDGIAGHPKTIFFLSADAFGILPPISELNEDQIFKYFMLGYTAKLAGTERGVKNPTATFSEGFAKPFLPLKPEVYGKMLVKMVKKHGSKVFLVNTGWIGGPYGIGSRIKLRYTKRLVDAAINNEFEEFEVFEPLNLKIPTNCKEVPSNILNPRNTWENPEEYDASANKLYTIFKKNFV</sequence>
<keyword evidence="10" id="KW-0464">Manganese</keyword>
<dbReference type="GO" id="GO:0005524">
    <property type="term" value="F:ATP binding"/>
    <property type="evidence" value="ECO:0007669"/>
    <property type="project" value="UniProtKB-UniRule"/>
</dbReference>
<keyword evidence="12" id="KW-1185">Reference proteome</keyword>
<evidence type="ECO:0000313" key="12">
    <source>
        <dbReference type="Proteomes" id="UP000516361"/>
    </source>
</evidence>
<evidence type="ECO:0000256" key="4">
    <source>
        <dbReference type="ARBA" id="ARBA00022432"/>
    </source>
</evidence>
<comment type="function">
    <text evidence="10">Involved in the gluconeogenesis. Catalyzes the conversion of oxaloacetate (OAA) to phosphoenolpyruvate (PEP) through direct phosphoryl transfer between the nucleoside triphosphate and OAA.</text>
</comment>
<dbReference type="NCBIfam" id="NF006821">
    <property type="entry name" value="PRK09344.1-3"/>
    <property type="match status" value="1"/>
</dbReference>
<keyword evidence="6 10" id="KW-0210">Decarboxylase</keyword>
<feature type="binding site" evidence="10">
    <location>
        <begin position="424"/>
        <end position="425"/>
    </location>
    <ligand>
        <name>ATP</name>
        <dbReference type="ChEBI" id="CHEBI:30616"/>
    </ligand>
</feature>
<feature type="binding site" evidence="10">
    <location>
        <position position="202"/>
    </location>
    <ligand>
        <name>Mn(2+)</name>
        <dbReference type="ChEBI" id="CHEBI:29035"/>
    </ligand>
</feature>
<comment type="subcellular location">
    <subcellularLocation>
        <location evidence="10">Cytoplasm</location>
    </subcellularLocation>
</comment>
<feature type="binding site" evidence="10">
    <location>
        <position position="202"/>
    </location>
    <ligand>
        <name>ATP</name>
        <dbReference type="ChEBI" id="CHEBI:30616"/>
    </ligand>
</feature>
<feature type="binding site" evidence="10">
    <location>
        <position position="183"/>
    </location>
    <ligand>
        <name>ATP</name>
        <dbReference type="ChEBI" id="CHEBI:30616"/>
    </ligand>
</feature>
<dbReference type="InterPro" id="IPR013035">
    <property type="entry name" value="PEP_carboxykinase_C"/>
</dbReference>
<protein>
    <recommendedName>
        <fullName evidence="3 10">Phosphoenolpyruvate carboxykinase (ATP)</fullName>
        <shortName evidence="10">PCK</shortName>
        <shortName evidence="10">PEP carboxykinase</shortName>
        <shortName evidence="10">PEPCK</shortName>
        <ecNumber evidence="3 10">4.1.1.49</ecNumber>
    </recommendedName>
</protein>
<keyword evidence="5 10" id="KW-0547">Nucleotide-binding</keyword>
<dbReference type="PANTHER" id="PTHR30031">
    <property type="entry name" value="PHOSPHOENOLPYRUVATE CARBOXYKINASE ATP"/>
    <property type="match status" value="1"/>
</dbReference>
<evidence type="ECO:0000256" key="3">
    <source>
        <dbReference type="ARBA" id="ARBA00012363"/>
    </source>
</evidence>
<dbReference type="Gene3D" id="3.40.449.10">
    <property type="entry name" value="Phosphoenolpyruvate Carboxykinase, domain 1"/>
    <property type="match status" value="1"/>
</dbReference>
<dbReference type="GO" id="GO:0046872">
    <property type="term" value="F:metal ion binding"/>
    <property type="evidence" value="ECO:0007669"/>
    <property type="project" value="UniProtKB-KW"/>
</dbReference>
<gene>
    <name evidence="10" type="primary">pckA</name>
    <name evidence="11" type="ORF">OSSY52_21270</name>
</gene>
<feature type="binding site" evidence="10">
    <location>
        <position position="240"/>
    </location>
    <ligand>
        <name>Mn(2+)</name>
        <dbReference type="ChEBI" id="CHEBI:29035"/>
    </ligand>
</feature>
<evidence type="ECO:0000256" key="6">
    <source>
        <dbReference type="ARBA" id="ARBA00022793"/>
    </source>
</evidence>
<feature type="binding site" evidence="10">
    <location>
        <position position="177"/>
    </location>
    <ligand>
        <name>substrate</name>
    </ligand>
</feature>
<dbReference type="GO" id="GO:0016301">
    <property type="term" value="F:kinase activity"/>
    <property type="evidence" value="ECO:0007669"/>
    <property type="project" value="UniProtKB-KW"/>
</dbReference>
<dbReference type="GO" id="GO:0004612">
    <property type="term" value="F:phosphoenolpyruvate carboxykinase (ATP) activity"/>
    <property type="evidence" value="ECO:0007669"/>
    <property type="project" value="UniProtKB-UniRule"/>
</dbReference>
<dbReference type="UniPathway" id="UPA00138"/>
<evidence type="ECO:0000256" key="7">
    <source>
        <dbReference type="ARBA" id="ARBA00022840"/>
    </source>
</evidence>
<feature type="binding site" evidence="10">
    <location>
        <position position="183"/>
    </location>
    <ligand>
        <name>Mn(2+)</name>
        <dbReference type="ChEBI" id="CHEBI:29035"/>
    </ligand>
</feature>
<comment type="caution">
    <text evidence="10">Lacks conserved residue(s) required for the propagation of feature annotation.</text>
</comment>
<dbReference type="KEGG" id="ocy:OSSY52_21270"/>
<evidence type="ECO:0000256" key="10">
    <source>
        <dbReference type="HAMAP-Rule" id="MF_00453"/>
    </source>
</evidence>
<evidence type="ECO:0000256" key="1">
    <source>
        <dbReference type="ARBA" id="ARBA00004742"/>
    </source>
</evidence>
<dbReference type="EMBL" id="AP018712">
    <property type="protein sequence ID" value="BBE31986.1"/>
    <property type="molecule type" value="Genomic_DNA"/>
</dbReference>
<dbReference type="PANTHER" id="PTHR30031:SF0">
    <property type="entry name" value="PHOSPHOENOLPYRUVATE CARBOXYKINASE (ATP)"/>
    <property type="match status" value="1"/>
</dbReference>
<feature type="binding site" evidence="10">
    <location>
        <position position="183"/>
    </location>
    <ligand>
        <name>substrate</name>
    </ligand>
</feature>
<dbReference type="SUPFAM" id="SSF68923">
    <property type="entry name" value="PEP carboxykinase N-terminal domain"/>
    <property type="match status" value="1"/>
</dbReference>
<organism evidence="11 12">
    <name type="scientific">Tepiditoga spiralis</name>
    <dbReference type="NCBI Taxonomy" id="2108365"/>
    <lineage>
        <taxon>Bacteria</taxon>
        <taxon>Thermotogati</taxon>
        <taxon>Thermotogota</taxon>
        <taxon>Thermotogae</taxon>
        <taxon>Petrotogales</taxon>
        <taxon>Petrotogaceae</taxon>
        <taxon>Tepiditoga</taxon>
    </lineage>
</organism>